<dbReference type="GO" id="GO:0006355">
    <property type="term" value="P:regulation of DNA-templated transcription"/>
    <property type="evidence" value="ECO:0007669"/>
    <property type="project" value="InterPro"/>
</dbReference>
<reference evidence="6" key="1">
    <citation type="submission" date="2023-03" db="EMBL/GenBank/DDBJ databases">
        <title>Chromosome-scale reference genome and RAD-based genetic map of yellow starthistle (Centaurea solstitialis) reveal putative structural variation and QTLs associated with invader traits.</title>
        <authorList>
            <person name="Reatini B."/>
            <person name="Cang F.A."/>
            <person name="Jiang Q."/>
            <person name="Mckibben M.T.W."/>
            <person name="Barker M.S."/>
            <person name="Rieseberg L.H."/>
            <person name="Dlugosch K.M."/>
        </authorList>
    </citation>
    <scope>NUCLEOTIDE SEQUENCE</scope>
    <source>
        <strain evidence="6">CAN-66</strain>
        <tissue evidence="6">Leaf</tissue>
    </source>
</reference>
<dbReference type="InterPro" id="IPR006447">
    <property type="entry name" value="Myb_dom_plants"/>
</dbReference>
<dbReference type="NCBIfam" id="TIGR01557">
    <property type="entry name" value="myb_SHAQKYF"/>
    <property type="match status" value="1"/>
</dbReference>
<evidence type="ECO:0000256" key="2">
    <source>
        <dbReference type="ARBA" id="ARBA00023015"/>
    </source>
</evidence>
<evidence type="ECO:0008006" key="8">
    <source>
        <dbReference type="Google" id="ProtNLM"/>
    </source>
</evidence>
<dbReference type="GO" id="GO:0005634">
    <property type="term" value="C:nucleus"/>
    <property type="evidence" value="ECO:0007669"/>
    <property type="project" value="UniProtKB-SubCell"/>
</dbReference>
<dbReference type="AlphaFoldDB" id="A0AA38U4L7"/>
<dbReference type="PANTHER" id="PTHR31496:SF25">
    <property type="entry name" value="TRANSCRIPTION FACTOR KAN3-RELATED"/>
    <property type="match status" value="1"/>
</dbReference>
<gene>
    <name evidence="6" type="ORF">OSB04_003067</name>
</gene>
<feature type="compositionally biased region" description="Low complexity" evidence="5">
    <location>
        <begin position="194"/>
        <end position="207"/>
    </location>
</feature>
<evidence type="ECO:0000256" key="3">
    <source>
        <dbReference type="ARBA" id="ARBA00023163"/>
    </source>
</evidence>
<evidence type="ECO:0000313" key="7">
    <source>
        <dbReference type="Proteomes" id="UP001172457"/>
    </source>
</evidence>
<dbReference type="EMBL" id="JARYMX010000001">
    <property type="protein sequence ID" value="KAJ9567101.1"/>
    <property type="molecule type" value="Genomic_DNA"/>
</dbReference>
<dbReference type="PANTHER" id="PTHR31496">
    <property type="entry name" value="TRANSCRIPTION FACTOR KAN2-RELATED"/>
    <property type="match status" value="1"/>
</dbReference>
<dbReference type="FunFam" id="1.10.10.60:FF:000002">
    <property type="entry name" value="Myb family transcription factor"/>
    <property type="match status" value="1"/>
</dbReference>
<keyword evidence="7" id="KW-1185">Reference proteome</keyword>
<feature type="region of interest" description="Disordered" evidence="5">
    <location>
        <begin position="1"/>
        <end position="21"/>
    </location>
</feature>
<name>A0AA38U4L7_9ASTR</name>
<keyword evidence="4" id="KW-0539">Nucleus</keyword>
<sequence>MFLTSKSPPDLSLQISPPAEPPCITNSSHLTQQNTFNHHHQDHIYDQPGLSLGLDMGAFNHHHHHHPNINTLTFRPQHHRNHHYLPQIHGHDFKRRPSRRIRAPRIRWTSTLHDHFIHAVHLLGGHQRATPKSVQELMNVKDLTLAHVKSHLQVPIIMYRTVKSTDKGAGGLVADQMQVISVSPPTTALQSQRNENGNENGNAGELE</sequence>
<dbReference type="GO" id="GO:0010158">
    <property type="term" value="P:abaxial cell fate specification"/>
    <property type="evidence" value="ECO:0007669"/>
    <property type="project" value="InterPro"/>
</dbReference>
<comment type="subcellular location">
    <subcellularLocation>
        <location evidence="1">Nucleus</location>
    </subcellularLocation>
</comment>
<protein>
    <recommendedName>
        <fullName evidence="8">Transcription factor KAN4</fullName>
    </recommendedName>
</protein>
<dbReference type="Proteomes" id="UP001172457">
    <property type="component" value="Chromosome 1"/>
</dbReference>
<evidence type="ECO:0000313" key="6">
    <source>
        <dbReference type="EMBL" id="KAJ9567101.1"/>
    </source>
</evidence>
<evidence type="ECO:0000256" key="5">
    <source>
        <dbReference type="SAM" id="MobiDB-lite"/>
    </source>
</evidence>
<feature type="region of interest" description="Disordered" evidence="5">
    <location>
        <begin position="184"/>
        <end position="207"/>
    </location>
</feature>
<dbReference type="GO" id="GO:0000976">
    <property type="term" value="F:transcription cis-regulatory region binding"/>
    <property type="evidence" value="ECO:0007669"/>
    <property type="project" value="InterPro"/>
</dbReference>
<comment type="caution">
    <text evidence="6">The sequence shown here is derived from an EMBL/GenBank/DDBJ whole genome shotgun (WGS) entry which is preliminary data.</text>
</comment>
<dbReference type="Gene3D" id="1.10.10.60">
    <property type="entry name" value="Homeodomain-like"/>
    <property type="match status" value="1"/>
</dbReference>
<dbReference type="InterPro" id="IPR044847">
    <property type="entry name" value="KAN_fam"/>
</dbReference>
<keyword evidence="2" id="KW-0805">Transcription regulation</keyword>
<dbReference type="SUPFAM" id="SSF46689">
    <property type="entry name" value="Homeodomain-like"/>
    <property type="match status" value="1"/>
</dbReference>
<evidence type="ECO:0000256" key="1">
    <source>
        <dbReference type="ARBA" id="ARBA00004123"/>
    </source>
</evidence>
<organism evidence="6 7">
    <name type="scientific">Centaurea solstitialis</name>
    <name type="common">yellow star-thistle</name>
    <dbReference type="NCBI Taxonomy" id="347529"/>
    <lineage>
        <taxon>Eukaryota</taxon>
        <taxon>Viridiplantae</taxon>
        <taxon>Streptophyta</taxon>
        <taxon>Embryophyta</taxon>
        <taxon>Tracheophyta</taxon>
        <taxon>Spermatophyta</taxon>
        <taxon>Magnoliopsida</taxon>
        <taxon>eudicotyledons</taxon>
        <taxon>Gunneridae</taxon>
        <taxon>Pentapetalae</taxon>
        <taxon>asterids</taxon>
        <taxon>campanulids</taxon>
        <taxon>Asterales</taxon>
        <taxon>Asteraceae</taxon>
        <taxon>Carduoideae</taxon>
        <taxon>Cardueae</taxon>
        <taxon>Centaureinae</taxon>
        <taxon>Centaurea</taxon>
    </lineage>
</organism>
<dbReference type="InterPro" id="IPR009057">
    <property type="entry name" value="Homeodomain-like_sf"/>
</dbReference>
<keyword evidence="3" id="KW-0804">Transcription</keyword>
<evidence type="ECO:0000256" key="4">
    <source>
        <dbReference type="ARBA" id="ARBA00023242"/>
    </source>
</evidence>
<feature type="compositionally biased region" description="Polar residues" evidence="5">
    <location>
        <begin position="184"/>
        <end position="193"/>
    </location>
</feature>
<accession>A0AA38U4L7</accession>
<proteinExistence type="predicted"/>